<evidence type="ECO:0000256" key="6">
    <source>
        <dbReference type="ARBA" id="ARBA00035024"/>
    </source>
</evidence>
<gene>
    <name evidence="11" type="ORF">J2I48_25435</name>
</gene>
<dbReference type="EMBL" id="JAFMYU010000030">
    <property type="protein sequence ID" value="MBO0934377.1"/>
    <property type="molecule type" value="Genomic_DNA"/>
</dbReference>
<dbReference type="PANTHER" id="PTHR43816:SF1">
    <property type="entry name" value="NICOTINAMIDE PHOSPHORIBOSYLTRANSFERASE"/>
    <property type="match status" value="1"/>
</dbReference>
<protein>
    <recommendedName>
        <fullName evidence="7">Nicotinamide phosphoribosyltransferase</fullName>
        <ecNumber evidence="6">2.4.2.12</ecNumber>
    </recommendedName>
</protein>
<keyword evidence="3 11" id="KW-0328">Glycosyltransferase</keyword>
<comment type="catalytic activity">
    <reaction evidence="8">
        <text>beta-nicotinamide D-ribonucleotide + diphosphate = 5-phospho-alpha-D-ribose 1-diphosphate + nicotinamide + H(+)</text>
        <dbReference type="Rhea" id="RHEA:16149"/>
        <dbReference type="ChEBI" id="CHEBI:14649"/>
        <dbReference type="ChEBI" id="CHEBI:15378"/>
        <dbReference type="ChEBI" id="CHEBI:17154"/>
        <dbReference type="ChEBI" id="CHEBI:33019"/>
        <dbReference type="ChEBI" id="CHEBI:58017"/>
        <dbReference type="EC" id="2.4.2.12"/>
    </reaction>
    <physiologicalReaction direction="right-to-left" evidence="8">
        <dbReference type="Rhea" id="RHEA:16151"/>
    </physiologicalReaction>
</comment>
<keyword evidence="2" id="KW-0662">Pyridine nucleotide biosynthesis</keyword>
<dbReference type="InterPro" id="IPR016471">
    <property type="entry name" value="Nicotinamide_PRibTrfase"/>
</dbReference>
<accession>A0A939G8H5</accession>
<dbReference type="SUPFAM" id="SSF51690">
    <property type="entry name" value="Nicotinate/Quinolinate PRTase C-terminal domain-like"/>
    <property type="match status" value="1"/>
</dbReference>
<evidence type="ECO:0000256" key="8">
    <source>
        <dbReference type="ARBA" id="ARBA00047835"/>
    </source>
</evidence>
<dbReference type="CDD" id="cd01569">
    <property type="entry name" value="PBEF_like"/>
    <property type="match status" value="1"/>
</dbReference>
<feature type="domain" description="Nicotinamide phosphoribosyltransferase N-terminal" evidence="10">
    <location>
        <begin position="7"/>
        <end position="59"/>
    </location>
</feature>
<dbReference type="Gene3D" id="3.20.20.70">
    <property type="entry name" value="Aldolase class I"/>
    <property type="match status" value="1"/>
</dbReference>
<comment type="pathway">
    <text evidence="5">Cofactor biosynthesis; NAD(+) biosynthesis; nicotinamide D-ribonucleotide from 5-phospho-alpha-D-ribose 1-diphosphate and nicotinamide: step 1/1.</text>
</comment>
<sequence length="488" mass="54498">MTLNPLTLIDFYKADHRRQYPDGTELVYSNLTPRNSRVPGTDEVVFFGLQYFIDEYLIRQWNEGFFNQPKDLVVARYKRRMDTALGPDAIDVAHIAALHDLGYLPLEIKAIAEGAAVPLKVAMLTMKNTKPEFFWLTNYLETLISCVLWKPCTSATTARTYRRVFDRYADETVGNRDFVGWQGHDFSMRGMSGVEDAVMSAAGHLLSFTGTDCVPAIDFLETYYGANADTELVAGSVPATEHSVMAMGLKDAEIATFQRLINEVYPAGVVSIVSDTWDFWRVITEFLPQLKADILARDGKVVIRPDSGDPVKIICGDPDAEPGSPAFRGAVACMWDTFGGTTTAQGYKLLDSHIGLIYGDSITTDRQLQILERLKQQGFASFNVVLGIGSYTYEYVTRDTFGFAVKATYGQVNGEGRDIFKDPKTDNGMKKSAKGLLRVVEENGHLVMHDQCTWAEEATGLLQPVFRDGKRLRNQTLAEIRERINHSL</sequence>
<keyword evidence="4" id="KW-0808">Transferase</keyword>
<evidence type="ECO:0000256" key="3">
    <source>
        <dbReference type="ARBA" id="ARBA00022676"/>
    </source>
</evidence>
<dbReference type="InterPro" id="IPR041529">
    <property type="entry name" value="DUF5598"/>
</dbReference>
<dbReference type="RefSeq" id="WP_207338340.1">
    <property type="nucleotide sequence ID" value="NZ_JAFMYU010000030.1"/>
</dbReference>
<dbReference type="AlphaFoldDB" id="A0A939G8H5"/>
<dbReference type="InterPro" id="IPR036068">
    <property type="entry name" value="Nicotinate_pribotase-like_C"/>
</dbReference>
<dbReference type="EC" id="2.4.2.12" evidence="6"/>
<feature type="domain" description="Nicotinate/nicotinamide phosphoribosyltransferase" evidence="9">
    <location>
        <begin position="183"/>
        <end position="440"/>
    </location>
</feature>
<reference evidence="11 12" key="1">
    <citation type="submission" date="2021-03" db="EMBL/GenBank/DDBJ databases">
        <title>Fibrella sp. HMF5036 genome sequencing and assembly.</title>
        <authorList>
            <person name="Kang H."/>
            <person name="Kim H."/>
            <person name="Bae S."/>
            <person name="Joh K."/>
        </authorList>
    </citation>
    <scope>NUCLEOTIDE SEQUENCE [LARGE SCALE GENOMIC DNA]</scope>
    <source>
        <strain evidence="11 12">HMF5036</strain>
    </source>
</reference>
<name>A0A939G8H5_9BACT</name>
<keyword evidence="12" id="KW-1185">Reference proteome</keyword>
<comment type="similarity">
    <text evidence="1">Belongs to the NAPRTase family.</text>
</comment>
<dbReference type="InterPro" id="IPR013785">
    <property type="entry name" value="Aldolase_TIM"/>
</dbReference>
<comment type="caution">
    <text evidence="11">The sequence shown here is derived from an EMBL/GenBank/DDBJ whole genome shotgun (WGS) entry which is preliminary data.</text>
</comment>
<evidence type="ECO:0000259" key="9">
    <source>
        <dbReference type="Pfam" id="PF04095"/>
    </source>
</evidence>
<evidence type="ECO:0000256" key="4">
    <source>
        <dbReference type="ARBA" id="ARBA00022679"/>
    </source>
</evidence>
<dbReference type="PIRSF" id="PIRSF005943">
    <property type="entry name" value="NMPRT"/>
    <property type="match status" value="1"/>
</dbReference>
<evidence type="ECO:0000256" key="2">
    <source>
        <dbReference type="ARBA" id="ARBA00022642"/>
    </source>
</evidence>
<evidence type="ECO:0000256" key="1">
    <source>
        <dbReference type="ARBA" id="ARBA00010897"/>
    </source>
</evidence>
<evidence type="ECO:0000313" key="12">
    <source>
        <dbReference type="Proteomes" id="UP000664795"/>
    </source>
</evidence>
<evidence type="ECO:0000256" key="5">
    <source>
        <dbReference type="ARBA" id="ARBA00035007"/>
    </source>
</evidence>
<dbReference type="PANTHER" id="PTHR43816">
    <property type="entry name" value="NICOTINAMIDE PHOSPHORIBOSYLTRANSFERASE"/>
    <property type="match status" value="1"/>
</dbReference>
<evidence type="ECO:0000259" key="10">
    <source>
        <dbReference type="Pfam" id="PF18127"/>
    </source>
</evidence>
<dbReference type="GO" id="GO:0009435">
    <property type="term" value="P:NAD+ biosynthetic process"/>
    <property type="evidence" value="ECO:0007669"/>
    <property type="project" value="InterPro"/>
</dbReference>
<dbReference type="NCBIfam" id="NF006629">
    <property type="entry name" value="PRK09198.1"/>
    <property type="match status" value="1"/>
</dbReference>
<dbReference type="GO" id="GO:0047280">
    <property type="term" value="F:nicotinamide phosphoribosyltransferase activity"/>
    <property type="evidence" value="ECO:0007669"/>
    <property type="project" value="UniProtKB-EC"/>
</dbReference>
<dbReference type="Pfam" id="PF18127">
    <property type="entry name" value="NAMPT_N"/>
    <property type="match status" value="1"/>
</dbReference>
<dbReference type="Proteomes" id="UP000664795">
    <property type="component" value="Unassembled WGS sequence"/>
</dbReference>
<evidence type="ECO:0000313" key="11">
    <source>
        <dbReference type="EMBL" id="MBO0934377.1"/>
    </source>
</evidence>
<evidence type="ECO:0000256" key="7">
    <source>
        <dbReference type="ARBA" id="ARBA00035036"/>
    </source>
</evidence>
<keyword evidence="11" id="KW-0436">Ligase</keyword>
<dbReference type="Pfam" id="PF04095">
    <property type="entry name" value="NAPRTase"/>
    <property type="match status" value="1"/>
</dbReference>
<proteinExistence type="inferred from homology"/>
<dbReference type="GO" id="GO:0016874">
    <property type="term" value="F:ligase activity"/>
    <property type="evidence" value="ECO:0007669"/>
    <property type="project" value="UniProtKB-KW"/>
</dbReference>
<organism evidence="11 12">
    <name type="scientific">Fibrella aquatilis</name>
    <dbReference type="NCBI Taxonomy" id="2817059"/>
    <lineage>
        <taxon>Bacteria</taxon>
        <taxon>Pseudomonadati</taxon>
        <taxon>Bacteroidota</taxon>
        <taxon>Cytophagia</taxon>
        <taxon>Cytophagales</taxon>
        <taxon>Spirosomataceae</taxon>
        <taxon>Fibrella</taxon>
    </lineage>
</organism>
<dbReference type="InterPro" id="IPR041525">
    <property type="entry name" value="N/Namide_PRibTrfase"/>
</dbReference>